<feature type="transmembrane region" description="Helical" evidence="4">
    <location>
        <begin position="764"/>
        <end position="782"/>
    </location>
</feature>
<evidence type="ECO:0000256" key="1">
    <source>
        <dbReference type="ARBA" id="ARBA00006432"/>
    </source>
</evidence>
<keyword evidence="2 6" id="KW-0436">Ligase</keyword>
<evidence type="ECO:0000313" key="6">
    <source>
        <dbReference type="EMBL" id="SES23121.1"/>
    </source>
</evidence>
<feature type="transmembrane region" description="Helical" evidence="4">
    <location>
        <begin position="802"/>
        <end position="823"/>
    </location>
</feature>
<feature type="transmembrane region" description="Helical" evidence="4">
    <location>
        <begin position="830"/>
        <end position="853"/>
    </location>
</feature>
<comment type="similarity">
    <text evidence="1">Belongs to the ATP-dependent AMP-binding enzyme family.</text>
</comment>
<accession>A0A1H9VNJ1</accession>
<gene>
    <name evidence="6" type="ORF">SAMN05216199_2455</name>
</gene>
<dbReference type="SUPFAM" id="SSF56801">
    <property type="entry name" value="Acetyl-CoA synthetase-like"/>
    <property type="match status" value="1"/>
</dbReference>
<keyword evidence="7" id="KW-1185">Reference proteome</keyword>
<evidence type="ECO:0000256" key="2">
    <source>
        <dbReference type="ARBA" id="ARBA00022598"/>
    </source>
</evidence>
<feature type="compositionally biased region" description="Basic and acidic residues" evidence="3">
    <location>
        <begin position="925"/>
        <end position="956"/>
    </location>
</feature>
<dbReference type="Proteomes" id="UP000199019">
    <property type="component" value="Unassembled WGS sequence"/>
</dbReference>
<proteinExistence type="inferred from homology"/>
<feature type="transmembrane region" description="Helical" evidence="4">
    <location>
        <begin position="737"/>
        <end position="755"/>
    </location>
</feature>
<feature type="compositionally biased region" description="Basic and acidic residues" evidence="3">
    <location>
        <begin position="964"/>
        <end position="994"/>
    </location>
</feature>
<organism evidence="6 7">
    <name type="scientific">Pedococcus cremeus</name>
    <dbReference type="NCBI Taxonomy" id="587636"/>
    <lineage>
        <taxon>Bacteria</taxon>
        <taxon>Bacillati</taxon>
        <taxon>Actinomycetota</taxon>
        <taxon>Actinomycetes</taxon>
        <taxon>Micrococcales</taxon>
        <taxon>Intrasporangiaceae</taxon>
        <taxon>Pedococcus</taxon>
    </lineage>
</organism>
<keyword evidence="4" id="KW-0812">Transmembrane</keyword>
<dbReference type="InterPro" id="IPR000873">
    <property type="entry name" value="AMP-dep_synth/lig_dom"/>
</dbReference>
<sequence length="994" mass="106621">MCLTLFTAAVTLTPDLVAATRTLPWVTGLERHGDRVALHTPDGPVTYAALADRVEAMAAGLAGTRRLVHVEGGNGADTVAALLGAHAAGHVVLLSAPGPARALREAYAPDVVIDSRGRVEVRREEPAHDLHPELALLLSTSGSTGAAKLVRLSAENLAANAQQIRDALGVRADDCAALTLPLTYCYGLSVLTTHLSVGAGVMLTDASVVDECFWRAAAAAGVTTFPGVPHTFELLERSGFADRELPSLRYVTQAGGRMDPERVCRFAEIGRRRGFDLVVMYGQSEATARMTTLPAHLAAEHPDTVGVPVPGGEVELVDGEVVYRGPNVMLGYAHDPGDLALGRTVDELHTGDLGELTPDGLLRITGRRSRFVKVLGHRVDLDVLERRLHHDGLDVRCAGRDGLLAVASVGALPAPRREALRRAVIQRSGVPRDAVRVVAVDEFPLLENGKPDHASLLALADRGAGGLADRGAAGRAVRPAATAGSVYAEVLGVEVQPDSTFVGLGGDSLSYVEASILLEALLGQLPPSWHLTPVADLERMAAATGPVTSPENRSVATGSARPWTWGRVRRLRWQAMESSIWLRALAIVLIVGTHAHLFTLQGTANALLVIAGYQLARFQLAGPDPSERSRRILSAASRVAAPALAVIVTAHLLGGYYETRNLFLANWVFGDARLGPPWRFWFVEAVILALVVVAVLTRSRLVAWLDHRHPFGLPLVLAGAAYLLFRVPWLPLPVPRMQGSALVVLHLFLLGWALARAVTVRQRVLASLVVVGMVGTFSWNHARDGLTIAVVLVMLWFPVTRVPSFLVPVVRVLAAASLYIYVIHWQALEVLWGHPVAAFVGSLALGVGYWWLWSRPVTTAWRAITRRESRSVVPGAGWSWGVEPVPQPHDADGEAQPGRGDGGDGAVDPRLLSHDDHGGGNQGRDGVELAAQDHRDAGDQHVAERPSAHRGDRAQDGRLGGADTEVHRLARPRHREEAQAGRVQQEDRRVQPAQ</sequence>
<feature type="transmembrane region" description="Helical" evidence="4">
    <location>
        <begin position="639"/>
        <end position="658"/>
    </location>
</feature>
<dbReference type="STRING" id="587636.SAMN05216199_2455"/>
<dbReference type="SUPFAM" id="SSF47336">
    <property type="entry name" value="ACP-like"/>
    <property type="match status" value="1"/>
</dbReference>
<dbReference type="GO" id="GO:0006631">
    <property type="term" value="P:fatty acid metabolic process"/>
    <property type="evidence" value="ECO:0007669"/>
    <property type="project" value="TreeGrafter"/>
</dbReference>
<feature type="transmembrane region" description="Helical" evidence="4">
    <location>
        <begin position="709"/>
        <end position="725"/>
    </location>
</feature>
<reference evidence="7" key="1">
    <citation type="submission" date="2016-10" db="EMBL/GenBank/DDBJ databases">
        <authorList>
            <person name="Varghese N."/>
            <person name="Submissions S."/>
        </authorList>
    </citation>
    <scope>NUCLEOTIDE SEQUENCE [LARGE SCALE GENOMIC DNA]</scope>
    <source>
        <strain evidence="7">CGMCC 1.6963</strain>
    </source>
</reference>
<dbReference type="GO" id="GO:0031956">
    <property type="term" value="F:medium-chain fatty acid-CoA ligase activity"/>
    <property type="evidence" value="ECO:0007669"/>
    <property type="project" value="TreeGrafter"/>
</dbReference>
<keyword evidence="4" id="KW-0472">Membrane</keyword>
<dbReference type="PANTHER" id="PTHR43201:SF5">
    <property type="entry name" value="MEDIUM-CHAIN ACYL-COA LIGASE ACSF2, MITOCHONDRIAL"/>
    <property type="match status" value="1"/>
</dbReference>
<feature type="transmembrane region" description="Helical" evidence="4">
    <location>
        <begin position="580"/>
        <end position="600"/>
    </location>
</feature>
<evidence type="ECO:0000313" key="7">
    <source>
        <dbReference type="Proteomes" id="UP000199019"/>
    </source>
</evidence>
<dbReference type="PANTHER" id="PTHR43201">
    <property type="entry name" value="ACYL-COA SYNTHETASE"/>
    <property type="match status" value="1"/>
</dbReference>
<feature type="domain" description="AMP-dependent synthetase/ligase" evidence="5">
    <location>
        <begin position="124"/>
        <end position="332"/>
    </location>
</feature>
<evidence type="ECO:0000256" key="3">
    <source>
        <dbReference type="SAM" id="MobiDB-lite"/>
    </source>
</evidence>
<dbReference type="AlphaFoldDB" id="A0A1H9VNJ1"/>
<name>A0A1H9VNJ1_9MICO</name>
<evidence type="ECO:0000259" key="5">
    <source>
        <dbReference type="Pfam" id="PF00501"/>
    </source>
</evidence>
<feature type="transmembrane region" description="Helical" evidence="4">
    <location>
        <begin position="678"/>
        <end position="697"/>
    </location>
</feature>
<evidence type="ECO:0000256" key="4">
    <source>
        <dbReference type="SAM" id="Phobius"/>
    </source>
</evidence>
<dbReference type="Pfam" id="PF00501">
    <property type="entry name" value="AMP-binding"/>
    <property type="match status" value="1"/>
</dbReference>
<keyword evidence="4" id="KW-1133">Transmembrane helix</keyword>
<feature type="region of interest" description="Disordered" evidence="3">
    <location>
        <begin position="877"/>
        <end position="994"/>
    </location>
</feature>
<protein>
    <submittedName>
        <fullName evidence="6">Acyl-CoA synthetase (AMP-forming)/AMP-acid ligase II</fullName>
    </submittedName>
</protein>
<dbReference type="InterPro" id="IPR042099">
    <property type="entry name" value="ANL_N_sf"/>
</dbReference>
<dbReference type="InterPro" id="IPR036736">
    <property type="entry name" value="ACP-like_sf"/>
</dbReference>
<dbReference type="EMBL" id="FOHB01000004">
    <property type="protein sequence ID" value="SES23121.1"/>
    <property type="molecule type" value="Genomic_DNA"/>
</dbReference>
<dbReference type="Gene3D" id="3.40.50.12780">
    <property type="entry name" value="N-terminal domain of ligase-like"/>
    <property type="match status" value="1"/>
</dbReference>